<evidence type="ECO:0000313" key="1">
    <source>
        <dbReference type="EMBL" id="BCB79148.1"/>
    </source>
</evidence>
<dbReference type="KEGG" id="pfla:Pflav_055580"/>
<reference evidence="1 2" key="1">
    <citation type="submission" date="2020-03" db="EMBL/GenBank/DDBJ databases">
        <title>Whole genome shotgun sequence of Phytohabitans flavus NBRC 107702.</title>
        <authorList>
            <person name="Komaki H."/>
            <person name="Tamura T."/>
        </authorList>
    </citation>
    <scope>NUCLEOTIDE SEQUENCE [LARGE SCALE GENOMIC DNA]</scope>
    <source>
        <strain evidence="1 2">NBRC 107702</strain>
    </source>
</reference>
<gene>
    <name evidence="1" type="ORF">Pflav_055580</name>
</gene>
<dbReference type="EMBL" id="AP022870">
    <property type="protein sequence ID" value="BCB79148.1"/>
    <property type="molecule type" value="Genomic_DNA"/>
</dbReference>
<dbReference type="AlphaFoldDB" id="A0A6F8XZJ8"/>
<name>A0A6F8XZJ8_9ACTN</name>
<proteinExistence type="predicted"/>
<accession>A0A6F8XZJ8</accession>
<keyword evidence="2" id="KW-1185">Reference proteome</keyword>
<dbReference type="RefSeq" id="WP_173038998.1">
    <property type="nucleotide sequence ID" value="NZ_AP022870.1"/>
</dbReference>
<sequence>MRQHQRDVPGWGCTLCGRPWPCAGARVQLATEYAGAPVSLGTYMAGQLDLAIADMPHAQPHELWRRFLSWTHP</sequence>
<evidence type="ECO:0000313" key="2">
    <source>
        <dbReference type="Proteomes" id="UP000502508"/>
    </source>
</evidence>
<evidence type="ECO:0008006" key="3">
    <source>
        <dbReference type="Google" id="ProtNLM"/>
    </source>
</evidence>
<protein>
    <recommendedName>
        <fullName evidence="3">Flavin reductase</fullName>
    </recommendedName>
</protein>
<organism evidence="1 2">
    <name type="scientific">Phytohabitans flavus</name>
    <dbReference type="NCBI Taxonomy" id="1076124"/>
    <lineage>
        <taxon>Bacteria</taxon>
        <taxon>Bacillati</taxon>
        <taxon>Actinomycetota</taxon>
        <taxon>Actinomycetes</taxon>
        <taxon>Micromonosporales</taxon>
        <taxon>Micromonosporaceae</taxon>
    </lineage>
</organism>
<reference evidence="1 2" key="2">
    <citation type="submission" date="2020-03" db="EMBL/GenBank/DDBJ databases">
        <authorList>
            <person name="Ichikawa N."/>
            <person name="Kimura A."/>
            <person name="Kitahashi Y."/>
            <person name="Uohara A."/>
        </authorList>
    </citation>
    <scope>NUCLEOTIDE SEQUENCE [LARGE SCALE GENOMIC DNA]</scope>
    <source>
        <strain evidence="1 2">NBRC 107702</strain>
    </source>
</reference>
<dbReference type="Proteomes" id="UP000502508">
    <property type="component" value="Chromosome"/>
</dbReference>